<feature type="chain" id="PRO_5020529770" evidence="2">
    <location>
        <begin position="24"/>
        <end position="293"/>
    </location>
</feature>
<organism evidence="4 5">
    <name type="scientific">Sphingobacterium yanglingense</name>
    <dbReference type="NCBI Taxonomy" id="1437280"/>
    <lineage>
        <taxon>Bacteria</taxon>
        <taxon>Pseudomonadati</taxon>
        <taxon>Bacteroidota</taxon>
        <taxon>Sphingobacteriia</taxon>
        <taxon>Sphingobacteriales</taxon>
        <taxon>Sphingobacteriaceae</taxon>
        <taxon>Sphingobacterium</taxon>
    </lineage>
</organism>
<comment type="caution">
    <text evidence="4">The sequence shown here is derived from an EMBL/GenBank/DDBJ whole genome shotgun (WGS) entry which is preliminary data.</text>
</comment>
<dbReference type="PROSITE" id="PS00194">
    <property type="entry name" value="THIOREDOXIN_1"/>
    <property type="match status" value="1"/>
</dbReference>
<dbReference type="PANTHER" id="PTHR42852">
    <property type="entry name" value="THIOL:DISULFIDE INTERCHANGE PROTEIN DSBE"/>
    <property type="match status" value="1"/>
</dbReference>
<keyword evidence="5" id="KW-1185">Reference proteome</keyword>
<feature type="domain" description="Thioredoxin" evidence="3">
    <location>
        <begin position="151"/>
        <end position="292"/>
    </location>
</feature>
<keyword evidence="4" id="KW-0413">Isomerase</keyword>
<protein>
    <submittedName>
        <fullName evidence="4">Thiol-disulfide isomerase/thioredoxin</fullName>
    </submittedName>
</protein>
<dbReference type="AlphaFoldDB" id="A0A4R6WHC3"/>
<evidence type="ECO:0000256" key="2">
    <source>
        <dbReference type="SAM" id="SignalP"/>
    </source>
</evidence>
<sequence>MFIKKIGILSVATVLATANFLHAQEVGGTTATKEQIETRKNKYLQGLQRLTDTESIAKADSITAAREIQNSAITFLSHDLVKMHPTIFYQEIDMSKFKLIADKYVDKDFVIKAQVMREATPVEYERNVAEFKAIINQVTPQSIERDQIIANQMGKAAPHFSVTDVDGVKYDLAELKGKIVVLNFWFIGCGPCKREMPELNELVEKYKGKDVVFLAFEVNNNEANKVKMIARDFHYTQVPSTRKEGDVANRYQIKVYPTSYVIDQKGIIRFGLAGYNPFRLPELDNTIQTLLKP</sequence>
<dbReference type="Gene3D" id="3.40.30.10">
    <property type="entry name" value="Glutaredoxin"/>
    <property type="match status" value="1"/>
</dbReference>
<name>A0A4R6WHC3_9SPHI</name>
<dbReference type="GO" id="GO:0016491">
    <property type="term" value="F:oxidoreductase activity"/>
    <property type="evidence" value="ECO:0007669"/>
    <property type="project" value="InterPro"/>
</dbReference>
<dbReference type="RefSeq" id="WP_133584176.1">
    <property type="nucleotide sequence ID" value="NZ_SNYV01000013.1"/>
</dbReference>
<dbReference type="InterPro" id="IPR000866">
    <property type="entry name" value="AhpC/TSA"/>
</dbReference>
<dbReference type="SUPFAM" id="SSF52833">
    <property type="entry name" value="Thioredoxin-like"/>
    <property type="match status" value="1"/>
</dbReference>
<gene>
    <name evidence="4" type="ORF">CLV99_1877</name>
</gene>
<dbReference type="GO" id="GO:0016853">
    <property type="term" value="F:isomerase activity"/>
    <property type="evidence" value="ECO:0007669"/>
    <property type="project" value="UniProtKB-KW"/>
</dbReference>
<keyword evidence="2" id="KW-0732">Signal</keyword>
<dbReference type="PANTHER" id="PTHR42852:SF17">
    <property type="entry name" value="THIOREDOXIN-LIKE PROTEIN HI_1115"/>
    <property type="match status" value="1"/>
</dbReference>
<dbReference type="OrthoDB" id="9815205at2"/>
<dbReference type="EMBL" id="SNYV01000013">
    <property type="protein sequence ID" value="TDQ77906.1"/>
    <property type="molecule type" value="Genomic_DNA"/>
</dbReference>
<evidence type="ECO:0000259" key="3">
    <source>
        <dbReference type="PROSITE" id="PS51352"/>
    </source>
</evidence>
<dbReference type="PROSITE" id="PS51352">
    <property type="entry name" value="THIOREDOXIN_2"/>
    <property type="match status" value="1"/>
</dbReference>
<dbReference type="GO" id="GO:0016209">
    <property type="term" value="F:antioxidant activity"/>
    <property type="evidence" value="ECO:0007669"/>
    <property type="project" value="InterPro"/>
</dbReference>
<dbReference type="Proteomes" id="UP000295292">
    <property type="component" value="Unassembled WGS sequence"/>
</dbReference>
<dbReference type="CDD" id="cd02966">
    <property type="entry name" value="TlpA_like_family"/>
    <property type="match status" value="1"/>
</dbReference>
<accession>A0A4R6WHC3</accession>
<dbReference type="InterPro" id="IPR017937">
    <property type="entry name" value="Thioredoxin_CS"/>
</dbReference>
<evidence type="ECO:0000256" key="1">
    <source>
        <dbReference type="ARBA" id="ARBA00023284"/>
    </source>
</evidence>
<evidence type="ECO:0000313" key="5">
    <source>
        <dbReference type="Proteomes" id="UP000295292"/>
    </source>
</evidence>
<proteinExistence type="predicted"/>
<feature type="signal peptide" evidence="2">
    <location>
        <begin position="1"/>
        <end position="23"/>
    </location>
</feature>
<keyword evidence="1" id="KW-0676">Redox-active center</keyword>
<dbReference type="InterPro" id="IPR036249">
    <property type="entry name" value="Thioredoxin-like_sf"/>
</dbReference>
<dbReference type="Pfam" id="PF00578">
    <property type="entry name" value="AhpC-TSA"/>
    <property type="match status" value="1"/>
</dbReference>
<reference evidence="4 5" key="1">
    <citation type="submission" date="2019-03" db="EMBL/GenBank/DDBJ databases">
        <title>Genomic Encyclopedia of Archaeal and Bacterial Type Strains, Phase II (KMG-II): from individual species to whole genera.</title>
        <authorList>
            <person name="Goeker M."/>
        </authorList>
    </citation>
    <scope>NUCLEOTIDE SEQUENCE [LARGE SCALE GENOMIC DNA]</scope>
    <source>
        <strain evidence="4 5">DSM 28353</strain>
    </source>
</reference>
<dbReference type="InterPro" id="IPR050553">
    <property type="entry name" value="Thioredoxin_ResA/DsbE_sf"/>
</dbReference>
<dbReference type="InterPro" id="IPR013766">
    <property type="entry name" value="Thioredoxin_domain"/>
</dbReference>
<evidence type="ECO:0000313" key="4">
    <source>
        <dbReference type="EMBL" id="TDQ77906.1"/>
    </source>
</evidence>